<proteinExistence type="predicted"/>
<comment type="caution">
    <text evidence="4">The sequence shown here is derived from an EMBL/GenBank/DDBJ whole genome shotgun (WGS) entry which is preliminary data.</text>
</comment>
<keyword evidence="1" id="KW-0540">Nuclease</keyword>
<dbReference type="CDD" id="cd07719">
    <property type="entry name" value="arylsulfatase_AtsA-like_MBL-fold"/>
    <property type="match status" value="1"/>
</dbReference>
<evidence type="ECO:0000313" key="5">
    <source>
        <dbReference type="Proteomes" id="UP000597761"/>
    </source>
</evidence>
<feature type="domain" description="Metallo-beta-lactamase" evidence="3">
    <location>
        <begin position="54"/>
        <end position="104"/>
    </location>
</feature>
<keyword evidence="2" id="KW-0378">Hydrolase</keyword>
<reference evidence="5" key="1">
    <citation type="journal article" date="2019" name="Int. J. Syst. Evol. Microbiol.">
        <title>The Global Catalogue of Microorganisms (GCM) 10K type strain sequencing project: providing services to taxonomists for standard genome sequencing and annotation.</title>
        <authorList>
            <consortium name="The Broad Institute Genomics Platform"/>
            <consortium name="The Broad Institute Genome Sequencing Center for Infectious Disease"/>
            <person name="Wu L."/>
            <person name="Ma J."/>
        </authorList>
    </citation>
    <scope>NUCLEOTIDE SEQUENCE [LARGE SCALE GENOMIC DNA]</scope>
    <source>
        <strain evidence="5">CGMCC 1.15480</strain>
    </source>
</reference>
<evidence type="ECO:0000259" key="3">
    <source>
        <dbReference type="Pfam" id="PF00753"/>
    </source>
</evidence>
<dbReference type="Gene3D" id="3.60.15.10">
    <property type="entry name" value="Ribonuclease Z/Hydroxyacylglutathione hydrolase-like"/>
    <property type="match status" value="1"/>
</dbReference>
<gene>
    <name evidence="4" type="ORF">GCM10011512_19800</name>
</gene>
<dbReference type="RefSeq" id="WP_188668215.1">
    <property type="nucleotide sequence ID" value="NZ_BMJI01000011.1"/>
</dbReference>
<dbReference type="PANTHER" id="PTHR46018:SF2">
    <property type="entry name" value="ZINC PHOSPHODIESTERASE ELAC PROTEIN 1"/>
    <property type="match status" value="1"/>
</dbReference>
<keyword evidence="1" id="KW-0255">Endonuclease</keyword>
<dbReference type="InterPro" id="IPR001279">
    <property type="entry name" value="Metallo-B-lactamas"/>
</dbReference>
<accession>A0ABQ1PAI2</accession>
<sequence length="358" mass="38272">MSDRPVPSPGSPASAPLAVPLPGDAPYVVTLGTAGGPRWWREADSGQRTGIATAVVVGDAFYLVDLGEGALRRLAQAGLPLERLRGVFLTHLHSDHTYDLAGLATFGLYALGDRVDDPVPVLGPGDRGVLPPVSPRATHPPRPVAPHRPTPGTVAMVESLLAAHATDLNDRILDSLKTSPEDVLDVRDIEIPAACGFHANENPTPDMEPFEIFRDDHVVVSAILVEHPPIAPAFAFRFDTADGSVTISGDTAFTPNLITLAQDTDLLLHEAIDFAWVDDLYGGSAREADRAARDHHEKSHTSVADAAKAAQAAGAGRLALHHLVPGFADQRIWREAEEHFPGPVHVPDDLDVIAFHRR</sequence>
<evidence type="ECO:0000313" key="4">
    <source>
        <dbReference type="EMBL" id="GGC92760.1"/>
    </source>
</evidence>
<dbReference type="SUPFAM" id="SSF56281">
    <property type="entry name" value="Metallo-hydrolase/oxidoreductase"/>
    <property type="match status" value="1"/>
</dbReference>
<dbReference type="InterPro" id="IPR036866">
    <property type="entry name" value="RibonucZ/Hydroxyglut_hydro"/>
</dbReference>
<evidence type="ECO:0000256" key="1">
    <source>
        <dbReference type="ARBA" id="ARBA00022759"/>
    </source>
</evidence>
<evidence type="ECO:0000256" key="2">
    <source>
        <dbReference type="ARBA" id="ARBA00022801"/>
    </source>
</evidence>
<protein>
    <recommendedName>
        <fullName evidence="3">Metallo-beta-lactamase domain-containing protein</fullName>
    </recommendedName>
</protein>
<keyword evidence="5" id="KW-1185">Reference proteome</keyword>
<name>A0ABQ1PAI2_9MICC</name>
<dbReference type="EMBL" id="BMJI01000011">
    <property type="protein sequence ID" value="GGC92760.1"/>
    <property type="molecule type" value="Genomic_DNA"/>
</dbReference>
<dbReference type="InterPro" id="IPR044094">
    <property type="entry name" value="AtsA-like_MBL-fold"/>
</dbReference>
<organism evidence="4 5">
    <name type="scientific">Tersicoccus solisilvae</name>
    <dbReference type="NCBI Taxonomy" id="1882339"/>
    <lineage>
        <taxon>Bacteria</taxon>
        <taxon>Bacillati</taxon>
        <taxon>Actinomycetota</taxon>
        <taxon>Actinomycetes</taxon>
        <taxon>Micrococcales</taxon>
        <taxon>Micrococcaceae</taxon>
        <taxon>Tersicoccus</taxon>
    </lineage>
</organism>
<dbReference type="Pfam" id="PF00753">
    <property type="entry name" value="Lactamase_B"/>
    <property type="match status" value="1"/>
</dbReference>
<dbReference type="Proteomes" id="UP000597761">
    <property type="component" value="Unassembled WGS sequence"/>
</dbReference>
<dbReference type="PANTHER" id="PTHR46018">
    <property type="entry name" value="ZINC PHOSPHODIESTERASE ELAC PROTEIN 1"/>
    <property type="match status" value="1"/>
</dbReference>